<dbReference type="Pfam" id="PF02631">
    <property type="entry name" value="RecX_HTH2"/>
    <property type="match status" value="1"/>
</dbReference>
<proteinExistence type="inferred from homology"/>
<keyword evidence="4 5" id="KW-0963">Cytoplasm</keyword>
<protein>
    <recommendedName>
        <fullName evidence="3 5">Regulatory protein RecX</fullName>
    </recommendedName>
</protein>
<dbReference type="Gene3D" id="1.10.10.10">
    <property type="entry name" value="Winged helix-like DNA-binding domain superfamily/Winged helix DNA-binding domain"/>
    <property type="match status" value="3"/>
</dbReference>
<dbReference type="InterPro" id="IPR036388">
    <property type="entry name" value="WH-like_DNA-bd_sf"/>
</dbReference>
<evidence type="ECO:0000256" key="2">
    <source>
        <dbReference type="ARBA" id="ARBA00009695"/>
    </source>
</evidence>
<dbReference type="InterPro" id="IPR053924">
    <property type="entry name" value="RecX_HTH_2nd"/>
</dbReference>
<name>A0A0U2W8W6_9BACT</name>
<feature type="domain" description="RecX second three-helical" evidence="7">
    <location>
        <begin position="52"/>
        <end position="86"/>
    </location>
</feature>
<evidence type="ECO:0000256" key="6">
    <source>
        <dbReference type="SAM" id="Coils"/>
    </source>
</evidence>
<reference evidence="9" key="1">
    <citation type="journal article" date="2016" name="ISME J.">
        <title>Functional metagenomic screen reveals new and diverse microbial rhodopsins.</title>
        <authorList>
            <person name="Pushkarev A."/>
            <person name="Beja O."/>
        </authorList>
    </citation>
    <scope>NUCLEOTIDE SEQUENCE</scope>
</reference>
<dbReference type="PANTHER" id="PTHR33602:SF1">
    <property type="entry name" value="REGULATORY PROTEIN RECX FAMILY PROTEIN"/>
    <property type="match status" value="1"/>
</dbReference>
<keyword evidence="6" id="KW-0175">Coiled coil</keyword>
<dbReference type="InterPro" id="IPR053925">
    <property type="entry name" value="RecX_HTH_3rd"/>
</dbReference>
<feature type="domain" description="RecX third three-helical" evidence="8">
    <location>
        <begin position="101"/>
        <end position="137"/>
    </location>
</feature>
<dbReference type="InterPro" id="IPR003783">
    <property type="entry name" value="Regulatory_RecX"/>
</dbReference>
<evidence type="ECO:0000313" key="9">
    <source>
        <dbReference type="EMBL" id="ALS56200.1"/>
    </source>
</evidence>
<comment type="function">
    <text evidence="5">Modulates RecA activity.</text>
</comment>
<comment type="similarity">
    <text evidence="2 5">Belongs to the RecX family.</text>
</comment>
<comment type="subcellular location">
    <subcellularLocation>
        <location evidence="1 5">Cytoplasm</location>
    </subcellularLocation>
</comment>
<gene>
    <name evidence="5" type="primary">recX</name>
</gene>
<dbReference type="EMBL" id="KT201090">
    <property type="protein sequence ID" value="ALS56200.1"/>
    <property type="molecule type" value="Genomic_DNA"/>
</dbReference>
<dbReference type="GO" id="GO:0005737">
    <property type="term" value="C:cytoplasm"/>
    <property type="evidence" value="ECO:0007669"/>
    <property type="project" value="UniProtKB-SubCell"/>
</dbReference>
<dbReference type="AlphaFoldDB" id="A0A0U2W8W6"/>
<evidence type="ECO:0000256" key="5">
    <source>
        <dbReference type="HAMAP-Rule" id="MF_01114"/>
    </source>
</evidence>
<evidence type="ECO:0000256" key="4">
    <source>
        <dbReference type="ARBA" id="ARBA00022490"/>
    </source>
</evidence>
<accession>A0A0U2W8W6</accession>
<evidence type="ECO:0000259" key="7">
    <source>
        <dbReference type="Pfam" id="PF02631"/>
    </source>
</evidence>
<dbReference type="GO" id="GO:0006282">
    <property type="term" value="P:regulation of DNA repair"/>
    <property type="evidence" value="ECO:0007669"/>
    <property type="project" value="UniProtKB-UniRule"/>
</dbReference>
<organism evidence="9">
    <name type="scientific">uncultured bacterium EIL27G07</name>
    <dbReference type="NCBI Taxonomy" id="1768202"/>
    <lineage>
        <taxon>Bacteria</taxon>
        <taxon>environmental samples</taxon>
    </lineage>
</organism>
<feature type="coiled-coil region" evidence="6">
    <location>
        <begin position="21"/>
        <end position="48"/>
    </location>
</feature>
<dbReference type="PANTHER" id="PTHR33602">
    <property type="entry name" value="REGULATORY PROTEIN RECX FAMILY PROTEIN"/>
    <property type="match status" value="1"/>
</dbReference>
<dbReference type="Pfam" id="PF21981">
    <property type="entry name" value="RecX_HTH3"/>
    <property type="match status" value="1"/>
</dbReference>
<evidence type="ECO:0000259" key="8">
    <source>
        <dbReference type="Pfam" id="PF21981"/>
    </source>
</evidence>
<evidence type="ECO:0000256" key="3">
    <source>
        <dbReference type="ARBA" id="ARBA00018111"/>
    </source>
</evidence>
<dbReference type="HAMAP" id="MF_01114">
    <property type="entry name" value="RecX"/>
    <property type="match status" value="1"/>
</dbReference>
<evidence type="ECO:0000256" key="1">
    <source>
        <dbReference type="ARBA" id="ARBA00004496"/>
    </source>
</evidence>
<sequence>MPEVNLWNKALDILSRREHSISQLKSKIRKFQDNEEQIEELINKLIDKNLLSDKRFAESLIKSKSEAGYGPNYIEQLLQKNSISKNDYDLYSLNIDWHAICTNVAERKIGNKKLNYEDKQKILRFLSYRGFTYEIIKGSTNLDI</sequence>